<keyword evidence="2" id="KW-1185">Reference proteome</keyword>
<dbReference type="STRING" id="305900.GV64_18605"/>
<organism evidence="1 2">
    <name type="scientific">Endozoicomonas elysicola</name>
    <dbReference type="NCBI Taxonomy" id="305900"/>
    <lineage>
        <taxon>Bacteria</taxon>
        <taxon>Pseudomonadati</taxon>
        <taxon>Pseudomonadota</taxon>
        <taxon>Gammaproteobacteria</taxon>
        <taxon>Oceanospirillales</taxon>
        <taxon>Endozoicomonadaceae</taxon>
        <taxon>Endozoicomonas</taxon>
    </lineage>
</organism>
<dbReference type="eggNOG" id="COG3249">
    <property type="taxonomic scope" value="Bacteria"/>
</dbReference>
<evidence type="ECO:0000313" key="2">
    <source>
        <dbReference type="Proteomes" id="UP000027997"/>
    </source>
</evidence>
<dbReference type="InterPro" id="IPR018642">
    <property type="entry name" value="DUF2066"/>
</dbReference>
<comment type="caution">
    <text evidence="1">The sequence shown here is derived from an EMBL/GenBank/DDBJ whole genome shotgun (WGS) entry which is preliminary data.</text>
</comment>
<name>A0A081KE96_9GAMM</name>
<accession>A0A081KE96</accession>
<dbReference type="Pfam" id="PF09839">
    <property type="entry name" value="DUF2066"/>
    <property type="match status" value="1"/>
</dbReference>
<proteinExistence type="predicted"/>
<protein>
    <recommendedName>
        <fullName evidence="3">DUF2066 domain-containing protein</fullName>
    </recommendedName>
</protein>
<dbReference type="EMBL" id="JOJP01000001">
    <property type="protein sequence ID" value="KEI72472.1"/>
    <property type="molecule type" value="Genomic_DNA"/>
</dbReference>
<evidence type="ECO:0008006" key="3">
    <source>
        <dbReference type="Google" id="ProtNLM"/>
    </source>
</evidence>
<evidence type="ECO:0000313" key="1">
    <source>
        <dbReference type="EMBL" id="KEI72472.1"/>
    </source>
</evidence>
<reference evidence="1 2" key="1">
    <citation type="submission" date="2014-06" db="EMBL/GenBank/DDBJ databases">
        <title>Whole Genome Sequences of Three Symbiotic Endozoicomonas Bacteria.</title>
        <authorList>
            <person name="Neave M.J."/>
            <person name="Apprill A."/>
            <person name="Voolstra C.R."/>
        </authorList>
    </citation>
    <scope>NUCLEOTIDE SEQUENCE [LARGE SCALE GENOMIC DNA]</scope>
    <source>
        <strain evidence="1 2">DSM 22380</strain>
    </source>
</reference>
<sequence>MPVAMQCKAFYQELTSQLTRSLMLGVRSGGRIACLTLSFLVLASLPGPTEAAMVKGLYSQEVPVTGQGYKERADAMSRALAGVLVKVAGQREVLSNSVIQSAMSKPETYIRRFGFRIDDTSLNRQQVFQATFDEKAVNRLLRSANVAIWGQSRPSTLVWLAIENGGRRSIINASEAFPDIFAESFQERGLPVLFPLMDFEDSAAISAVDVWGGFSGKIQEASRRYGSESILAGRLSRSLSQDNELFYGRLSLIFRGVSQSVAVDGLDAVGVTQLAADLVGSTLSRHYGIDASDASGKTLLMVENVSSLEDYAALHKYLGRMTAIRGVSVHKVNGSTVELELTIDGSERQLADSLALGRNLRAVSSGMQGVSDTGSSVMVYRWSR</sequence>
<gene>
    <name evidence="1" type="ORF">GV64_18605</name>
</gene>
<dbReference type="RefSeq" id="WP_020584819.1">
    <property type="nucleotide sequence ID" value="NZ_JOJP01000001.1"/>
</dbReference>
<dbReference type="Proteomes" id="UP000027997">
    <property type="component" value="Unassembled WGS sequence"/>
</dbReference>
<dbReference type="AlphaFoldDB" id="A0A081KE96"/>